<sequence>MVTGALLLAACASASDCEQGRCATPEGQADIARAQAAGPYDFPALTGRVVDAADLLDAVQEARLTADSAALERETGHQFVIVTVPSLGAHAIEDYGIALGNQWGIGRAKEDDGVLLIVAPNERKVRIEVGCGLEETLTDEEAADIMAQHILPAFREGDFPAGIAAGAASIETEIGPET</sequence>
<keyword evidence="3" id="KW-1185">Reference proteome</keyword>
<gene>
    <name evidence="2" type="ORF">G5C33_02805</name>
</gene>
<dbReference type="AlphaFoldDB" id="A0A6G6Y1M4"/>
<dbReference type="Proteomes" id="UP000501568">
    <property type="component" value="Chromosome"/>
</dbReference>
<feature type="domain" description="TPM" evidence="1">
    <location>
        <begin position="49"/>
        <end position="171"/>
    </location>
</feature>
<evidence type="ECO:0000313" key="2">
    <source>
        <dbReference type="EMBL" id="QIG78825.1"/>
    </source>
</evidence>
<dbReference type="InterPro" id="IPR007621">
    <property type="entry name" value="TPM_dom"/>
</dbReference>
<dbReference type="Gene3D" id="3.10.310.50">
    <property type="match status" value="1"/>
</dbReference>
<dbReference type="Pfam" id="PF04536">
    <property type="entry name" value="TPM_phosphatase"/>
    <property type="match status" value="1"/>
</dbReference>
<dbReference type="RefSeq" id="WP_165325824.1">
    <property type="nucleotide sequence ID" value="NZ_CP049109.1"/>
</dbReference>
<evidence type="ECO:0000259" key="1">
    <source>
        <dbReference type="Pfam" id="PF04536"/>
    </source>
</evidence>
<protein>
    <recommendedName>
        <fullName evidence="1">TPM domain-containing protein</fullName>
    </recommendedName>
</protein>
<proteinExistence type="predicted"/>
<dbReference type="PANTHER" id="PTHR30373:SF2">
    <property type="entry name" value="UPF0603 PROTEIN YGCG"/>
    <property type="match status" value="1"/>
</dbReference>
<dbReference type="EMBL" id="CP049109">
    <property type="protein sequence ID" value="QIG78825.1"/>
    <property type="molecule type" value="Genomic_DNA"/>
</dbReference>
<accession>A0A6G6Y1M4</accession>
<evidence type="ECO:0000313" key="3">
    <source>
        <dbReference type="Proteomes" id="UP000501568"/>
    </source>
</evidence>
<reference evidence="2 3" key="1">
    <citation type="submission" date="2020-02" db="EMBL/GenBank/DDBJ databases">
        <authorList>
            <person name="Zheng R.K."/>
            <person name="Sun C.M."/>
        </authorList>
    </citation>
    <scope>NUCLEOTIDE SEQUENCE [LARGE SCALE GENOMIC DNA]</scope>
    <source>
        <strain evidence="3">zrk23</strain>
    </source>
</reference>
<dbReference type="KEGG" id="spzr:G5C33_02805"/>
<dbReference type="PANTHER" id="PTHR30373">
    <property type="entry name" value="UPF0603 PROTEIN YGCG"/>
    <property type="match status" value="1"/>
</dbReference>
<organism evidence="2 3">
    <name type="scientific">Stakelama tenebrarum</name>
    <dbReference type="NCBI Taxonomy" id="2711215"/>
    <lineage>
        <taxon>Bacteria</taxon>
        <taxon>Pseudomonadati</taxon>
        <taxon>Pseudomonadota</taxon>
        <taxon>Alphaproteobacteria</taxon>
        <taxon>Sphingomonadales</taxon>
        <taxon>Sphingomonadaceae</taxon>
        <taxon>Stakelama</taxon>
    </lineage>
</organism>
<name>A0A6G6Y1M4_9SPHN</name>